<comment type="caution">
    <text evidence="2">The sequence shown here is derived from an EMBL/GenBank/DDBJ whole genome shotgun (WGS) entry which is preliminary data.</text>
</comment>
<gene>
    <name evidence="2" type="ORF">RRG08_021702</name>
</gene>
<dbReference type="EMBL" id="JAWDGP010003066">
    <property type="protein sequence ID" value="KAK3777584.1"/>
    <property type="molecule type" value="Genomic_DNA"/>
</dbReference>
<dbReference type="Proteomes" id="UP001283361">
    <property type="component" value="Unassembled WGS sequence"/>
</dbReference>
<evidence type="ECO:0000256" key="1">
    <source>
        <dbReference type="SAM" id="MobiDB-lite"/>
    </source>
</evidence>
<feature type="compositionally biased region" description="Basic and acidic residues" evidence="1">
    <location>
        <begin position="1"/>
        <end position="15"/>
    </location>
</feature>
<organism evidence="2 3">
    <name type="scientific">Elysia crispata</name>
    <name type="common">lettuce slug</name>
    <dbReference type="NCBI Taxonomy" id="231223"/>
    <lineage>
        <taxon>Eukaryota</taxon>
        <taxon>Metazoa</taxon>
        <taxon>Spiralia</taxon>
        <taxon>Lophotrochozoa</taxon>
        <taxon>Mollusca</taxon>
        <taxon>Gastropoda</taxon>
        <taxon>Heterobranchia</taxon>
        <taxon>Euthyneura</taxon>
        <taxon>Panpulmonata</taxon>
        <taxon>Sacoglossa</taxon>
        <taxon>Placobranchoidea</taxon>
        <taxon>Plakobranchidae</taxon>
        <taxon>Elysia</taxon>
    </lineage>
</organism>
<proteinExistence type="predicted"/>
<sequence>MSRHTFDNDTLDYNRHRDHRLSGHSSITNSQIMDRPLSRPPSELSAYRCIDLSRAQIRLIGPISHIHDIPKIISRDHQHKDIKWASSVNQPRRGEAPLGHAWLNSVEALSSRIV</sequence>
<evidence type="ECO:0000313" key="3">
    <source>
        <dbReference type="Proteomes" id="UP001283361"/>
    </source>
</evidence>
<name>A0AAE1DP02_9GAST</name>
<feature type="region of interest" description="Disordered" evidence="1">
    <location>
        <begin position="1"/>
        <end position="41"/>
    </location>
</feature>
<keyword evidence="3" id="KW-1185">Reference proteome</keyword>
<dbReference type="AlphaFoldDB" id="A0AAE1DP02"/>
<reference evidence="2" key="1">
    <citation type="journal article" date="2023" name="G3 (Bethesda)">
        <title>A reference genome for the long-term kleptoplast-retaining sea slug Elysia crispata morphotype clarki.</title>
        <authorList>
            <person name="Eastman K.E."/>
            <person name="Pendleton A.L."/>
            <person name="Shaikh M.A."/>
            <person name="Suttiyut T."/>
            <person name="Ogas R."/>
            <person name="Tomko P."/>
            <person name="Gavelis G."/>
            <person name="Widhalm J.R."/>
            <person name="Wisecaver J.H."/>
        </authorList>
    </citation>
    <scope>NUCLEOTIDE SEQUENCE</scope>
    <source>
        <strain evidence="2">ECLA1</strain>
    </source>
</reference>
<evidence type="ECO:0000313" key="2">
    <source>
        <dbReference type="EMBL" id="KAK3777584.1"/>
    </source>
</evidence>
<protein>
    <submittedName>
        <fullName evidence="2">Uncharacterized protein</fullName>
    </submittedName>
</protein>
<feature type="compositionally biased region" description="Polar residues" evidence="1">
    <location>
        <begin position="23"/>
        <end position="32"/>
    </location>
</feature>
<accession>A0AAE1DP02</accession>